<feature type="compositionally biased region" description="Polar residues" evidence="1">
    <location>
        <begin position="418"/>
        <end position="434"/>
    </location>
</feature>
<proteinExistence type="predicted"/>
<evidence type="ECO:0000313" key="2">
    <source>
        <dbReference type="EMBL" id="CAF9928295.1"/>
    </source>
</evidence>
<dbReference type="SUPFAM" id="SSF53474">
    <property type="entry name" value="alpha/beta-Hydrolases"/>
    <property type="match status" value="1"/>
</dbReference>
<feature type="compositionally biased region" description="Basic and acidic residues" evidence="1">
    <location>
        <begin position="562"/>
        <end position="619"/>
    </location>
</feature>
<dbReference type="Gene3D" id="3.40.50.1820">
    <property type="entry name" value="alpha/beta hydrolase"/>
    <property type="match status" value="1"/>
</dbReference>
<feature type="compositionally biased region" description="Basic and acidic residues" evidence="1">
    <location>
        <begin position="474"/>
        <end position="501"/>
    </location>
</feature>
<accession>A0A8H3IUD4</accession>
<evidence type="ECO:0000256" key="1">
    <source>
        <dbReference type="SAM" id="MobiDB-lite"/>
    </source>
</evidence>
<dbReference type="OrthoDB" id="3248508at2759"/>
<dbReference type="PANTHER" id="PTHR47842:SF3">
    <property type="entry name" value="DUF676 DOMAIN-CONTAINING PROTEIN"/>
    <property type="match status" value="1"/>
</dbReference>
<gene>
    <name evidence="2" type="ORF">GOMPHAMPRED_004646</name>
</gene>
<feature type="compositionally biased region" description="Polar residues" evidence="1">
    <location>
        <begin position="502"/>
        <end position="517"/>
    </location>
</feature>
<keyword evidence="3" id="KW-1185">Reference proteome</keyword>
<dbReference type="InterPro" id="IPR029058">
    <property type="entry name" value="AB_hydrolase_fold"/>
</dbReference>
<organism evidence="2 3">
    <name type="scientific">Gomphillus americanus</name>
    <dbReference type="NCBI Taxonomy" id="1940652"/>
    <lineage>
        <taxon>Eukaryota</taxon>
        <taxon>Fungi</taxon>
        <taxon>Dikarya</taxon>
        <taxon>Ascomycota</taxon>
        <taxon>Pezizomycotina</taxon>
        <taxon>Lecanoromycetes</taxon>
        <taxon>OSLEUM clade</taxon>
        <taxon>Ostropomycetidae</taxon>
        <taxon>Ostropales</taxon>
        <taxon>Graphidaceae</taxon>
        <taxon>Gomphilloideae</taxon>
        <taxon>Gomphillus</taxon>
    </lineage>
</organism>
<name>A0A8H3IUD4_9LECA</name>
<protein>
    <recommendedName>
        <fullName evidence="4">DUF676 domain-containing protein</fullName>
    </recommendedName>
</protein>
<comment type="caution">
    <text evidence="2">The sequence shown here is derived from an EMBL/GenBank/DDBJ whole genome shotgun (WGS) entry which is preliminary data.</text>
</comment>
<feature type="region of interest" description="Disordered" evidence="1">
    <location>
        <begin position="1"/>
        <end position="94"/>
    </location>
</feature>
<sequence length="735" mass="81125">MGYLEDQRLPSERAEQGESPPPAYTASAARPRHSSPDEELRIHANTQEATAGGVGGGAGSSGYYRSSVDGSRYGNSSSYEDARNKSTDSLVPQTNRDGRRKLLLIYLHGFMGDETSFQSFPAHVHHLATDLMSGTHIVHTKIYPKYKSRRAIEFARDEFSDWLRPHESAHTDVVLLGHSMGGILSAEVVLKPAAVPQSSPFAHRILGIINFDVPFLGMHPGVIASGLGSLFRPGAKSPDLGTMVSQDDLSIMSAEANGSGSLISDSGIAYRAASPETQSSASINQASRSMSQLSIPIDDPNYNPQFENDVIRPVRKGWESALYFMNKHSGSLRQAAKAYVTSHVEFGGTMADYPKLHARYNKIRALEDVNDEYRVGNNSSRTPRVRFVNFYTASTGIQSKARTKSAPGDNHARKSSLKEASQTPEEHNLTNSISAGADRPITPMISVENSENENNTNQAELDESLDLQALGAKEEDISNIDPKAEQDTTHELSKVDPKAEQDATQDSTTNQTPSTTLEDLPPIPAEPTKPLDFDPTAYHDKDVLKLAEKDHSRKMKAYQSAVKDREKAIADRQKMLEKRQKKAAKEEEKAAKEKQKAAKEEAKAAEKAAKLKEKQEQAKAVETSAELARFTESSSSRQQHHLLENTTTTTTDQEKSNEVSKEKKARDHKFCITPSKQGGKMDPTWIRVFMEGVDEVSAHCGLFFQDKAHYENLVKDVGTLIVEWVARDDFLRNTR</sequence>
<dbReference type="PANTHER" id="PTHR47842">
    <property type="entry name" value="EXPRESSED PROTEIN"/>
    <property type="match status" value="1"/>
</dbReference>
<feature type="region of interest" description="Disordered" evidence="1">
    <location>
        <begin position="398"/>
        <end position="440"/>
    </location>
</feature>
<feature type="region of interest" description="Disordered" evidence="1">
    <location>
        <begin position="550"/>
        <end position="675"/>
    </location>
</feature>
<evidence type="ECO:0000313" key="3">
    <source>
        <dbReference type="Proteomes" id="UP000664169"/>
    </source>
</evidence>
<dbReference type="AlphaFoldDB" id="A0A8H3IUD4"/>
<feature type="region of interest" description="Disordered" evidence="1">
    <location>
        <begin position="474"/>
        <end position="537"/>
    </location>
</feature>
<evidence type="ECO:0008006" key="4">
    <source>
        <dbReference type="Google" id="ProtNLM"/>
    </source>
</evidence>
<feature type="compositionally biased region" description="Basic and acidic residues" evidence="1">
    <location>
        <begin position="1"/>
        <end position="16"/>
    </location>
</feature>
<feature type="compositionally biased region" description="Basic and acidic residues" evidence="1">
    <location>
        <begin position="652"/>
        <end position="670"/>
    </location>
</feature>
<reference evidence="2" key="1">
    <citation type="submission" date="2021-03" db="EMBL/GenBank/DDBJ databases">
        <authorList>
            <person name="Tagirdzhanova G."/>
        </authorList>
    </citation>
    <scope>NUCLEOTIDE SEQUENCE</scope>
</reference>
<dbReference type="Proteomes" id="UP000664169">
    <property type="component" value="Unassembled WGS sequence"/>
</dbReference>
<dbReference type="EMBL" id="CAJPDQ010000029">
    <property type="protein sequence ID" value="CAF9928295.1"/>
    <property type="molecule type" value="Genomic_DNA"/>
</dbReference>